<organism evidence="1 2">
    <name type="scientific">Camellia lanceoleosa</name>
    <dbReference type="NCBI Taxonomy" id="1840588"/>
    <lineage>
        <taxon>Eukaryota</taxon>
        <taxon>Viridiplantae</taxon>
        <taxon>Streptophyta</taxon>
        <taxon>Embryophyta</taxon>
        <taxon>Tracheophyta</taxon>
        <taxon>Spermatophyta</taxon>
        <taxon>Magnoliopsida</taxon>
        <taxon>eudicotyledons</taxon>
        <taxon>Gunneridae</taxon>
        <taxon>Pentapetalae</taxon>
        <taxon>asterids</taxon>
        <taxon>Ericales</taxon>
        <taxon>Theaceae</taxon>
        <taxon>Camellia</taxon>
    </lineage>
</organism>
<sequence>MTMNRSMQPVAILFFLLVFLTITSIHFSFCNANHDIVMCMESERQALYAFKQYLVDPSNRLYSWEVEDDCCKWEGVVCNNLTGHVLELHLQNPHTYMVYDFEIGDMSSALRGKINPSLLNLKHLKYLDLSLNDFGGIPIPSFIGSLVSLQYLNLSQAGFAGTIPHQLGNLSSLRFLSLKSSPIMDVENLQWLLDLSHLEHLDLSYVNLTKAPNWLKVINELPSLVELRLSGCDLYLSPHLLDVNFTSLVVLDLSINFYDSLIPRWIFSLSSLVSLDLGWNFFVGTLEGFIENGFEGPFPKVFQNMTSLEYLDLSNNEFEGPFPVLLSNMTSLRHLDLSSNKLEGRLPKFLGNLCNLSFVDLAFNNFSGELLISSSKCVVYALETLSLSENHLSGHLPDEFEQFKILRYFNLSDNLLSAYDSV</sequence>
<evidence type="ECO:0000313" key="1">
    <source>
        <dbReference type="EMBL" id="KAI8024586.1"/>
    </source>
</evidence>
<reference evidence="1 2" key="1">
    <citation type="journal article" date="2022" name="Plant J.">
        <title>Chromosome-level genome of Camellia lanceoleosa provides a valuable resource for understanding genome evolution and self-incompatibility.</title>
        <authorList>
            <person name="Gong W."/>
            <person name="Xiao S."/>
            <person name="Wang L."/>
            <person name="Liao Z."/>
            <person name="Chang Y."/>
            <person name="Mo W."/>
            <person name="Hu G."/>
            <person name="Li W."/>
            <person name="Zhao G."/>
            <person name="Zhu H."/>
            <person name="Hu X."/>
            <person name="Ji K."/>
            <person name="Xiang X."/>
            <person name="Song Q."/>
            <person name="Yuan D."/>
            <person name="Jin S."/>
            <person name="Zhang L."/>
        </authorList>
    </citation>
    <scope>NUCLEOTIDE SEQUENCE [LARGE SCALE GENOMIC DNA]</scope>
    <source>
        <strain evidence="1">SQ_2022a</strain>
    </source>
</reference>
<comment type="caution">
    <text evidence="1">The sequence shown here is derived from an EMBL/GenBank/DDBJ whole genome shotgun (WGS) entry which is preliminary data.</text>
</comment>
<keyword evidence="2" id="KW-1185">Reference proteome</keyword>
<dbReference type="EMBL" id="CM045763">
    <property type="protein sequence ID" value="KAI8024586.1"/>
    <property type="molecule type" value="Genomic_DNA"/>
</dbReference>
<proteinExistence type="predicted"/>
<protein>
    <submittedName>
        <fullName evidence="1">Receptor-like protein EIX2</fullName>
    </submittedName>
</protein>
<dbReference type="Proteomes" id="UP001060215">
    <property type="component" value="Chromosome 6"/>
</dbReference>
<name>A0ACC0IGV5_9ERIC</name>
<accession>A0ACC0IGV5</accession>
<evidence type="ECO:0000313" key="2">
    <source>
        <dbReference type="Proteomes" id="UP001060215"/>
    </source>
</evidence>
<gene>
    <name evidence="1" type="ORF">LOK49_LG03G01846</name>
</gene>